<feature type="region of interest" description="Disordered" evidence="1">
    <location>
        <begin position="26"/>
        <end position="46"/>
    </location>
</feature>
<dbReference type="EMBL" id="CAJNOE010007391">
    <property type="protein sequence ID" value="CAF1527637.1"/>
    <property type="molecule type" value="Genomic_DNA"/>
</dbReference>
<name>A0A815UUH6_9BILA</name>
<reference evidence="2" key="1">
    <citation type="submission" date="2021-02" db="EMBL/GenBank/DDBJ databases">
        <authorList>
            <person name="Nowell W R."/>
        </authorList>
    </citation>
    <scope>NUCLEOTIDE SEQUENCE</scope>
</reference>
<proteinExistence type="predicted"/>
<protein>
    <submittedName>
        <fullName evidence="2">Uncharacterized protein</fullName>
    </submittedName>
</protein>
<gene>
    <name evidence="2" type="ORF">IZO911_LOCUS46051</name>
</gene>
<feature type="compositionally biased region" description="Polar residues" evidence="1">
    <location>
        <begin position="28"/>
        <end position="46"/>
    </location>
</feature>
<organism evidence="2 3">
    <name type="scientific">Adineta steineri</name>
    <dbReference type="NCBI Taxonomy" id="433720"/>
    <lineage>
        <taxon>Eukaryota</taxon>
        <taxon>Metazoa</taxon>
        <taxon>Spiralia</taxon>
        <taxon>Gnathifera</taxon>
        <taxon>Rotifera</taxon>
        <taxon>Eurotatoria</taxon>
        <taxon>Bdelloidea</taxon>
        <taxon>Adinetida</taxon>
        <taxon>Adinetidae</taxon>
        <taxon>Adineta</taxon>
    </lineage>
</organism>
<feature type="non-terminal residue" evidence="2">
    <location>
        <position position="66"/>
    </location>
</feature>
<accession>A0A815UUH6</accession>
<evidence type="ECO:0000313" key="2">
    <source>
        <dbReference type="EMBL" id="CAF1527637.1"/>
    </source>
</evidence>
<evidence type="ECO:0000313" key="3">
    <source>
        <dbReference type="Proteomes" id="UP000663860"/>
    </source>
</evidence>
<sequence length="66" mass="7342">MANSLVTTLSDMDLVLVLNDTYIEPQRLPSSSNNRGESMTIDENSCSNDIDIHQNKVWQSSLAESI</sequence>
<evidence type="ECO:0000256" key="1">
    <source>
        <dbReference type="SAM" id="MobiDB-lite"/>
    </source>
</evidence>
<dbReference type="AlphaFoldDB" id="A0A815UUH6"/>
<dbReference type="Proteomes" id="UP000663860">
    <property type="component" value="Unassembled WGS sequence"/>
</dbReference>
<comment type="caution">
    <text evidence="2">The sequence shown here is derived from an EMBL/GenBank/DDBJ whole genome shotgun (WGS) entry which is preliminary data.</text>
</comment>